<comment type="caution">
    <text evidence="2">The sequence shown here is derived from an EMBL/GenBank/DDBJ whole genome shotgun (WGS) entry which is preliminary data.</text>
</comment>
<accession>A0AAD3DY33</accession>
<gene>
    <name evidence="2" type="ORF">Agub_g12304</name>
</gene>
<dbReference type="Proteomes" id="UP001054857">
    <property type="component" value="Unassembled WGS sequence"/>
</dbReference>
<feature type="domain" description="von Hippel-Lindau disease tumour suppressor beta" evidence="1">
    <location>
        <begin position="20"/>
        <end position="75"/>
    </location>
</feature>
<dbReference type="InterPro" id="IPR036208">
    <property type="entry name" value="VHL_sf"/>
</dbReference>
<dbReference type="Pfam" id="PF01847">
    <property type="entry name" value="VHL"/>
    <property type="match status" value="1"/>
</dbReference>
<keyword evidence="3" id="KW-1185">Reference proteome</keyword>
<evidence type="ECO:0000313" key="2">
    <source>
        <dbReference type="EMBL" id="GFR50145.1"/>
    </source>
</evidence>
<dbReference type="Gene3D" id="2.60.40.780">
    <property type="entry name" value="von Hippel-Lindau disease tumour suppressor, beta domain"/>
    <property type="match status" value="1"/>
</dbReference>
<sequence length="113" mass="12198">MGEPAQAELSLPACSWTDASTGPSKLVVANRSGKSVQLVWLSYDGTEQVYNVLENGQDTQQDTYSTHVWELRDEEGGRIIQYAGPSVRIHVLPEGVSVVGQPAPPATLPSETF</sequence>
<protein>
    <recommendedName>
        <fullName evidence="1">von Hippel-Lindau disease tumour suppressor beta domain-containing protein</fullName>
    </recommendedName>
</protein>
<dbReference type="InterPro" id="IPR024053">
    <property type="entry name" value="VHL_beta_dom"/>
</dbReference>
<name>A0AAD3DY33_9CHLO</name>
<proteinExistence type="predicted"/>
<reference evidence="2 3" key="1">
    <citation type="journal article" date="2021" name="Sci. Rep.">
        <title>Genome sequencing of the multicellular alga Astrephomene provides insights into convergent evolution of germ-soma differentiation.</title>
        <authorList>
            <person name="Yamashita S."/>
            <person name="Yamamoto K."/>
            <person name="Matsuzaki R."/>
            <person name="Suzuki S."/>
            <person name="Yamaguchi H."/>
            <person name="Hirooka S."/>
            <person name="Minakuchi Y."/>
            <person name="Miyagishima S."/>
            <person name="Kawachi M."/>
            <person name="Toyoda A."/>
            <person name="Nozaki H."/>
        </authorList>
    </citation>
    <scope>NUCLEOTIDE SEQUENCE [LARGE SCALE GENOMIC DNA]</scope>
    <source>
        <strain evidence="2 3">NIES-4017</strain>
    </source>
</reference>
<dbReference type="EMBL" id="BMAR01000035">
    <property type="protein sequence ID" value="GFR50145.1"/>
    <property type="molecule type" value="Genomic_DNA"/>
</dbReference>
<dbReference type="InterPro" id="IPR037140">
    <property type="entry name" value="VHL_beta_dom_sf"/>
</dbReference>
<evidence type="ECO:0000313" key="3">
    <source>
        <dbReference type="Proteomes" id="UP001054857"/>
    </source>
</evidence>
<organism evidence="2 3">
    <name type="scientific">Astrephomene gubernaculifera</name>
    <dbReference type="NCBI Taxonomy" id="47775"/>
    <lineage>
        <taxon>Eukaryota</taxon>
        <taxon>Viridiplantae</taxon>
        <taxon>Chlorophyta</taxon>
        <taxon>core chlorophytes</taxon>
        <taxon>Chlorophyceae</taxon>
        <taxon>CS clade</taxon>
        <taxon>Chlamydomonadales</taxon>
        <taxon>Astrephomenaceae</taxon>
        <taxon>Astrephomene</taxon>
    </lineage>
</organism>
<dbReference type="SUPFAM" id="SSF49468">
    <property type="entry name" value="VHL"/>
    <property type="match status" value="1"/>
</dbReference>
<dbReference type="AlphaFoldDB" id="A0AAD3DY33"/>
<evidence type="ECO:0000259" key="1">
    <source>
        <dbReference type="Pfam" id="PF01847"/>
    </source>
</evidence>